<evidence type="ECO:0000313" key="2">
    <source>
        <dbReference type="EMBL" id="TKR75933.1"/>
    </source>
</evidence>
<evidence type="ECO:0000313" key="3">
    <source>
        <dbReference type="EMBL" id="TKR75934.1"/>
    </source>
</evidence>
<name>A0A4U5N1H8_STECR</name>
<reference evidence="2" key="1">
    <citation type="submission" date="2013-11" db="EMBL/GenBank/DDBJ databases">
        <authorList>
            <person name="Sternberg P."/>
            <person name="Dillman A."/>
            <person name="Macchietto M."/>
        </authorList>
    </citation>
    <scope>NUCLEOTIDE SEQUENCE</scope>
    <source>
        <strain evidence="2">ALL</strain>
    </source>
</reference>
<gene>
    <name evidence="1" type="ORF">L596_017151</name>
    <name evidence="2" type="ORF">L596_017153</name>
    <name evidence="3" type="ORF">L596_017154</name>
</gene>
<dbReference type="EMBL" id="AZBU02000005">
    <property type="protein sequence ID" value="TKR75931.1"/>
    <property type="molecule type" value="Genomic_DNA"/>
</dbReference>
<organism evidence="2 4">
    <name type="scientific">Steinernema carpocapsae</name>
    <name type="common">Entomopathogenic nematode</name>
    <dbReference type="NCBI Taxonomy" id="34508"/>
    <lineage>
        <taxon>Eukaryota</taxon>
        <taxon>Metazoa</taxon>
        <taxon>Ecdysozoa</taxon>
        <taxon>Nematoda</taxon>
        <taxon>Chromadorea</taxon>
        <taxon>Rhabditida</taxon>
        <taxon>Tylenchina</taxon>
        <taxon>Panagrolaimomorpha</taxon>
        <taxon>Strongyloidoidea</taxon>
        <taxon>Steinernematidae</taxon>
        <taxon>Steinernema</taxon>
    </lineage>
</organism>
<evidence type="ECO:0000313" key="4">
    <source>
        <dbReference type="Proteomes" id="UP000298663"/>
    </source>
</evidence>
<sequence>MLGDKKCPASTDIKRHVVPLVHRAYPICGKNLNPELQQVPTEPSSVQGCQCLLHDGGYGRVSTLPSSLPSCTCWSNNARINAVSCAVFTETTTS</sequence>
<dbReference type="OrthoDB" id="6513042at2759"/>
<dbReference type="Proteomes" id="UP000298663">
    <property type="component" value="Unassembled WGS sequence"/>
</dbReference>
<proteinExistence type="predicted"/>
<accession>A0A4U5N1H8</accession>
<reference evidence="2 4" key="2">
    <citation type="journal article" date="2015" name="Genome Biol.">
        <title>Comparative genomics of Steinernema reveals deeply conserved gene regulatory networks.</title>
        <authorList>
            <person name="Dillman A.R."/>
            <person name="Macchietto M."/>
            <person name="Porter C.F."/>
            <person name="Rogers A."/>
            <person name="Williams B."/>
            <person name="Antoshechkin I."/>
            <person name="Lee M.M."/>
            <person name="Goodwin Z."/>
            <person name="Lu X."/>
            <person name="Lewis E.E."/>
            <person name="Goodrich-Blair H."/>
            <person name="Stock S.P."/>
            <person name="Adams B.J."/>
            <person name="Sternberg P.W."/>
            <person name="Mortazavi A."/>
        </authorList>
    </citation>
    <scope>NUCLEOTIDE SEQUENCE [LARGE SCALE GENOMIC DNA]</scope>
    <source>
        <strain evidence="2 4">ALL</strain>
    </source>
</reference>
<dbReference type="EMBL" id="AZBU02000005">
    <property type="protein sequence ID" value="TKR75933.1"/>
    <property type="molecule type" value="Genomic_DNA"/>
</dbReference>
<protein>
    <submittedName>
        <fullName evidence="2">Uncharacterized protein</fullName>
    </submittedName>
</protein>
<comment type="caution">
    <text evidence="2">The sequence shown here is derived from an EMBL/GenBank/DDBJ whole genome shotgun (WGS) entry which is preliminary data.</text>
</comment>
<dbReference type="AlphaFoldDB" id="A0A4U5N1H8"/>
<reference evidence="2" key="3">
    <citation type="journal article" date="2019" name="G3 (Bethesda)">
        <title>Hybrid Assembly of the Genome of the Entomopathogenic Nematode Steinernema carpocapsae Identifies the X-Chromosome.</title>
        <authorList>
            <person name="Serra L."/>
            <person name="Macchietto M."/>
            <person name="Macias-Munoz A."/>
            <person name="McGill C.J."/>
            <person name="Rodriguez I.M."/>
            <person name="Rodriguez B."/>
            <person name="Murad R."/>
            <person name="Mortazavi A."/>
        </authorList>
    </citation>
    <scope>NUCLEOTIDE SEQUENCE</scope>
    <source>
        <strain evidence="2">ALL</strain>
    </source>
</reference>
<keyword evidence="4" id="KW-1185">Reference proteome</keyword>
<dbReference type="EMBL" id="AZBU02000005">
    <property type="protein sequence ID" value="TKR75934.1"/>
    <property type="molecule type" value="Genomic_DNA"/>
</dbReference>
<evidence type="ECO:0000313" key="1">
    <source>
        <dbReference type="EMBL" id="TKR75931.1"/>
    </source>
</evidence>